<evidence type="ECO:0000313" key="10">
    <source>
        <dbReference type="Proteomes" id="UP000533954"/>
    </source>
</evidence>
<dbReference type="Gene3D" id="1.20.140.150">
    <property type="match status" value="1"/>
</dbReference>
<dbReference type="GO" id="GO:0005923">
    <property type="term" value="C:bicellular tight junction"/>
    <property type="evidence" value="ECO:0007669"/>
    <property type="project" value="UniProtKB-SubCell"/>
</dbReference>
<evidence type="ECO:0000256" key="2">
    <source>
        <dbReference type="ARBA" id="ARBA00022427"/>
    </source>
</evidence>
<dbReference type="EMBL" id="VZSX01000040">
    <property type="protein sequence ID" value="NXA35750.1"/>
    <property type="molecule type" value="Genomic_DNA"/>
</dbReference>
<dbReference type="Pfam" id="PF00822">
    <property type="entry name" value="PMP22_Claudin"/>
    <property type="match status" value="1"/>
</dbReference>
<keyword evidence="5 8" id="KW-0965">Cell junction</keyword>
<evidence type="ECO:0000256" key="5">
    <source>
        <dbReference type="ARBA" id="ARBA00022949"/>
    </source>
</evidence>
<evidence type="ECO:0000256" key="4">
    <source>
        <dbReference type="ARBA" id="ARBA00022692"/>
    </source>
</evidence>
<feature type="transmembrane region" description="Helical" evidence="8">
    <location>
        <begin position="117"/>
        <end position="138"/>
    </location>
</feature>
<evidence type="ECO:0000256" key="3">
    <source>
        <dbReference type="ARBA" id="ARBA00022475"/>
    </source>
</evidence>
<keyword evidence="4 8" id="KW-0812">Transmembrane</keyword>
<reference evidence="9 10" key="1">
    <citation type="submission" date="2019-09" db="EMBL/GenBank/DDBJ databases">
        <title>Bird 10,000 Genomes (B10K) Project - Family phase.</title>
        <authorList>
            <person name="Zhang G."/>
        </authorList>
    </citation>
    <scope>NUCLEOTIDE SEQUENCE [LARGE SCALE GENOMIC DNA]</scope>
    <source>
        <strain evidence="9">B10K-LSUMZ-16893</strain>
    </source>
</reference>
<keyword evidence="3 8" id="KW-1003">Cell membrane</keyword>
<comment type="subcellular location">
    <subcellularLocation>
        <location evidence="8">Cell junction</location>
        <location evidence="8">Tight junction</location>
    </subcellularLocation>
    <subcellularLocation>
        <location evidence="8">Cell membrane</location>
        <topology evidence="8">Multi-pass membrane protein</topology>
    </subcellularLocation>
</comment>
<comment type="caution">
    <text evidence="8">Lacks conserved residue(s) required for the propagation of feature annotation.</text>
</comment>
<dbReference type="PRINTS" id="PR01385">
    <property type="entry name" value="CLAUDIN14"/>
</dbReference>
<organism evidence="9 10">
    <name type="scientific">Eudromia elegans</name>
    <name type="common">Elegant crested-tinamou</name>
    <dbReference type="NCBI Taxonomy" id="8805"/>
    <lineage>
        <taxon>Eukaryota</taxon>
        <taxon>Metazoa</taxon>
        <taxon>Chordata</taxon>
        <taxon>Craniata</taxon>
        <taxon>Vertebrata</taxon>
        <taxon>Euteleostomi</taxon>
        <taxon>Archelosauria</taxon>
        <taxon>Archosauria</taxon>
        <taxon>Dinosauria</taxon>
        <taxon>Saurischia</taxon>
        <taxon>Theropoda</taxon>
        <taxon>Coelurosauria</taxon>
        <taxon>Aves</taxon>
        <taxon>Palaeognathae</taxon>
        <taxon>Tinamiformes</taxon>
        <taxon>Tinamidae</taxon>
        <taxon>Eudromia</taxon>
    </lineage>
</organism>
<dbReference type="PRINTS" id="PR01077">
    <property type="entry name" value="CLAUDIN"/>
</dbReference>
<keyword evidence="6 8" id="KW-1133">Transmembrane helix</keyword>
<keyword evidence="2 8" id="KW-0796">Tight junction</keyword>
<feature type="transmembrane region" description="Helical" evidence="8">
    <location>
        <begin position="79"/>
        <end position="105"/>
    </location>
</feature>
<evidence type="ECO:0000256" key="1">
    <source>
        <dbReference type="ARBA" id="ARBA00008295"/>
    </source>
</evidence>
<protein>
    <recommendedName>
        <fullName evidence="8">Claudin</fullName>
    </recommendedName>
</protein>
<feature type="non-terminal residue" evidence="9">
    <location>
        <position position="184"/>
    </location>
</feature>
<evidence type="ECO:0000256" key="6">
    <source>
        <dbReference type="ARBA" id="ARBA00022989"/>
    </source>
</evidence>
<dbReference type="GO" id="GO:0005886">
    <property type="term" value="C:plasma membrane"/>
    <property type="evidence" value="ECO:0007669"/>
    <property type="project" value="UniProtKB-SubCell"/>
</dbReference>
<dbReference type="Proteomes" id="UP000533954">
    <property type="component" value="Unassembled WGS sequence"/>
</dbReference>
<dbReference type="PROSITE" id="PS01346">
    <property type="entry name" value="CLAUDIN"/>
    <property type="match status" value="1"/>
</dbReference>
<accession>A0A7K7V2U5</accession>
<gene>
    <name evidence="9" type="primary">Cldn14</name>
    <name evidence="9" type="ORF">EUDELE_R13589</name>
</gene>
<dbReference type="InterPro" id="IPR017974">
    <property type="entry name" value="Claudin_CS"/>
</dbReference>
<evidence type="ECO:0000256" key="8">
    <source>
        <dbReference type="RuleBase" id="RU060637"/>
    </source>
</evidence>
<feature type="transmembrane region" description="Helical" evidence="8">
    <location>
        <begin position="163"/>
        <end position="183"/>
    </location>
</feature>
<sequence length="184" mass="18816">MANMALQLLGFFLGLLGLLGTLVATLLPQWRRAAHAGTTILTAVVYARGLWMECVWHSTGVYQCQGHRSELALPPDLRAARACMLASCALAALACALATLGMECTRCAAGTGAKRPAAMAAGLTFALAGLLCLLPVAWTTADVVADFYAPAAPSGVKYDVGRAVHLGFAAAALSVLGGALLCAA</sequence>
<dbReference type="InterPro" id="IPR006187">
    <property type="entry name" value="Claudin"/>
</dbReference>
<comment type="caution">
    <text evidence="9">The sequence shown here is derived from an EMBL/GenBank/DDBJ whole genome shotgun (WGS) entry which is preliminary data.</text>
</comment>
<dbReference type="GO" id="GO:0005198">
    <property type="term" value="F:structural molecule activity"/>
    <property type="evidence" value="ECO:0007669"/>
    <property type="project" value="InterPro"/>
</dbReference>
<dbReference type="PANTHER" id="PTHR12002">
    <property type="entry name" value="CLAUDIN"/>
    <property type="match status" value="1"/>
</dbReference>
<evidence type="ECO:0000313" key="9">
    <source>
        <dbReference type="EMBL" id="NXA35750.1"/>
    </source>
</evidence>
<proteinExistence type="inferred from homology"/>
<dbReference type="InterPro" id="IPR004031">
    <property type="entry name" value="PMP22/EMP/MP20/Claudin"/>
</dbReference>
<keyword evidence="7 8" id="KW-0472">Membrane</keyword>
<evidence type="ECO:0000256" key="7">
    <source>
        <dbReference type="ARBA" id="ARBA00023136"/>
    </source>
</evidence>
<dbReference type="AlphaFoldDB" id="A0A7K7V2U5"/>
<comment type="similarity">
    <text evidence="1 8">Belongs to the claudin family.</text>
</comment>
<dbReference type="OrthoDB" id="8749238at2759"/>
<dbReference type="FunFam" id="1.20.140.150:FF:000001">
    <property type="entry name" value="Claudin"/>
    <property type="match status" value="1"/>
</dbReference>
<feature type="non-terminal residue" evidence="9">
    <location>
        <position position="1"/>
    </location>
</feature>
<name>A0A7K7V2U5_EUDEL</name>
<comment type="function">
    <text evidence="8">Claudins function as major constituents of the tight junction complexes that regulate the permeability of epithelia.</text>
</comment>
<keyword evidence="10" id="KW-1185">Reference proteome</keyword>